<feature type="compositionally biased region" description="Basic and acidic residues" evidence="1">
    <location>
        <begin position="699"/>
        <end position="710"/>
    </location>
</feature>
<feature type="compositionally biased region" description="Basic and acidic residues" evidence="1">
    <location>
        <begin position="161"/>
        <end position="170"/>
    </location>
</feature>
<feature type="compositionally biased region" description="Basic and acidic residues" evidence="1">
    <location>
        <begin position="225"/>
        <end position="253"/>
    </location>
</feature>
<evidence type="ECO:0000256" key="1">
    <source>
        <dbReference type="SAM" id="MobiDB-lite"/>
    </source>
</evidence>
<dbReference type="EMBL" id="CDMZ01003812">
    <property type="protein sequence ID" value="CUC10389.1"/>
    <property type="molecule type" value="Genomic_DNA"/>
</dbReference>
<feature type="compositionally biased region" description="Acidic residues" evidence="1">
    <location>
        <begin position="497"/>
        <end position="507"/>
    </location>
</feature>
<feature type="compositionally biased region" description="Basic and acidic residues" evidence="1">
    <location>
        <begin position="634"/>
        <end position="645"/>
    </location>
</feature>
<feature type="compositionally biased region" description="Basic and acidic residues" evidence="1">
    <location>
        <begin position="365"/>
        <end position="377"/>
    </location>
</feature>
<feature type="compositionally biased region" description="Polar residues" evidence="1">
    <location>
        <begin position="531"/>
        <end position="542"/>
    </location>
</feature>
<feature type="compositionally biased region" description="Basic and acidic residues" evidence="1">
    <location>
        <begin position="307"/>
        <end position="326"/>
    </location>
</feature>
<feature type="region of interest" description="Disordered" evidence="1">
    <location>
        <begin position="160"/>
        <end position="542"/>
    </location>
</feature>
<feature type="region of interest" description="Disordered" evidence="1">
    <location>
        <begin position="566"/>
        <end position="934"/>
    </location>
</feature>
<accession>A0A0K6SA28</accession>
<dbReference type="AlphaFoldDB" id="A0A0K6SA28"/>
<reference evidence="2" key="1">
    <citation type="submission" date="2014-11" db="EMBL/GenBank/DDBJ databases">
        <title>Molecular phylogeny of cliff fern family Woodsiaceae with morphological implications.</title>
        <authorList>
            <person name="Shao Y.-Z."/>
            <person name="Wei R."/>
            <person name="Zhang X.-C."/>
        </authorList>
    </citation>
    <scope>NUCLEOTIDE SEQUENCE</scope>
</reference>
<feature type="compositionally biased region" description="Pro residues" evidence="1">
    <location>
        <begin position="620"/>
        <end position="629"/>
    </location>
</feature>
<feature type="compositionally biased region" description="Polar residues" evidence="1">
    <location>
        <begin position="281"/>
        <end position="290"/>
    </location>
</feature>
<feature type="compositionally biased region" description="Basic and acidic residues" evidence="1">
    <location>
        <begin position="887"/>
        <end position="896"/>
    </location>
</feature>
<organism evidence="2">
    <name type="scientific">Chromera velia CCMP2878</name>
    <dbReference type="NCBI Taxonomy" id="1169474"/>
    <lineage>
        <taxon>Eukaryota</taxon>
        <taxon>Sar</taxon>
        <taxon>Alveolata</taxon>
        <taxon>Colpodellida</taxon>
        <taxon>Chromeraceae</taxon>
        <taxon>Chromera</taxon>
    </lineage>
</organism>
<evidence type="ECO:0000313" key="2">
    <source>
        <dbReference type="EMBL" id="CUC10389.1"/>
    </source>
</evidence>
<proteinExistence type="predicted"/>
<sequence length="968" mass="102840">MHSDRYSPVTAPFECNPLNGEHRRLDCTPPEMKLPLPLTHSNTQHAGRSDIFPVGVDTQPSWPHANCSSDSEREYADVGPHAHFVLFGNGHGGAREDPQSSLSGSCGGVVMSLDPAPLRHDVAGRSPPDPSMSCTGLYKGLAGCHGRNAVSLLCGLMEGGGGERERHSSDDDPPPPPSCSSPSAQAEAEAETEGQYGEGGERRISLTGRRAEEREGEMSWNTTERGAHGWSHSEELCSHGGEREREGGGERRCAPSVGEDGAADEQKQPHLSSPPPPSFSQGRFDTQNLPKCTPVPPVPSATACTLEDGKEDRNTEMFPEEARKAGDEDEGLVLSFSSPGHTSSSFSFHSSSSSYPCTQGPGQRDVSKSSTQKEKKGVGLGTETEMDGDVHGDPVPSLLFSGDCGGGKFNPPKRVGRNDESQVIMAGGEKDSTSKSSMFSFDCHSSSSSSSSSSLTTAAGLDSSTASAASVGKGKERTDSAGESAETLLGGDRGLQVDEDEGMDAEIENPPAVSSIEKDAPVSISRPSPPQTGTADATQSMPSPDFLAALLSESATTALQVCLESLSISSSSRSSPSDPFHIHGHDQHLPPALSFWRRTSLPFRGQQKPSAAKILQKARNPPPPPPAPPQTGFLKEERGKQKESRPLLVPVSSSSSSSSSLRFSSSSPSPQRVHKSSSSSSVSSSFPPPSSSSLSSITHMRDQRGREGKNYKTRPQQNSTKTHRKTLKTEAPKGLQSFPASSSSKTSTEKGKRGRIAKFSSAGREREKGGDPGQNLPDASRDPSGNPPILPIPSRTRKTQHNVRGAPPTDRLTEGDEIMGGYPDAGSATRTSSKRGERKRAAEGSPQLSQSLTPDTLSLSLSAPQAAASAARFLQAPPERSRRRRQRQEETQRIDVHGLSVMGESGTQVRDYEAGGKPQRFWGEGSAPPLSVPISRSDIRAGLRGSSRTFSYRDLAAGRVSVPQKRKW</sequence>
<gene>
    <name evidence="2" type="ORF">Cvel_8457.t1</name>
</gene>
<protein>
    <submittedName>
        <fullName evidence="2">Uncharacterized protein</fullName>
    </submittedName>
</protein>
<name>A0A0K6SA28_9ALVE</name>
<feature type="compositionally biased region" description="Low complexity" evidence="1">
    <location>
        <begin position="646"/>
        <end position="696"/>
    </location>
</feature>
<dbReference type="VEuPathDB" id="CryptoDB:Cvel_8457"/>
<feature type="compositionally biased region" description="Low complexity" evidence="1">
    <location>
        <begin position="847"/>
        <end position="878"/>
    </location>
</feature>
<feature type="compositionally biased region" description="Low complexity" evidence="1">
    <location>
        <begin position="335"/>
        <end position="354"/>
    </location>
</feature>
<feature type="compositionally biased region" description="Low complexity" evidence="1">
    <location>
        <begin position="566"/>
        <end position="577"/>
    </location>
</feature>
<feature type="compositionally biased region" description="Basic and acidic residues" evidence="1">
    <location>
        <begin position="199"/>
        <end position="217"/>
    </location>
</feature>
<feature type="compositionally biased region" description="Low complexity" evidence="1">
    <location>
        <begin position="434"/>
        <end position="470"/>
    </location>
</feature>